<dbReference type="Proteomes" id="UP000735302">
    <property type="component" value="Unassembled WGS sequence"/>
</dbReference>
<dbReference type="PANTHER" id="PTHR34487">
    <property type="entry name" value="ACYL-ACP THIOESTERASE"/>
    <property type="match status" value="1"/>
</dbReference>
<organism evidence="2 3">
    <name type="scientific">Plakobranchus ocellatus</name>
    <dbReference type="NCBI Taxonomy" id="259542"/>
    <lineage>
        <taxon>Eukaryota</taxon>
        <taxon>Metazoa</taxon>
        <taxon>Spiralia</taxon>
        <taxon>Lophotrochozoa</taxon>
        <taxon>Mollusca</taxon>
        <taxon>Gastropoda</taxon>
        <taxon>Heterobranchia</taxon>
        <taxon>Euthyneura</taxon>
        <taxon>Panpulmonata</taxon>
        <taxon>Sacoglossa</taxon>
        <taxon>Placobranchoidea</taxon>
        <taxon>Plakobranchidae</taxon>
        <taxon>Plakobranchus</taxon>
    </lineage>
</organism>
<accession>A0AAV3ZE20</accession>
<dbReference type="SUPFAM" id="SSF54637">
    <property type="entry name" value="Thioesterase/thiol ester dehydrase-isomerase"/>
    <property type="match status" value="1"/>
</dbReference>
<dbReference type="AlphaFoldDB" id="A0AAV3ZE20"/>
<proteinExistence type="predicted"/>
<evidence type="ECO:0000313" key="2">
    <source>
        <dbReference type="EMBL" id="GFN93389.1"/>
    </source>
</evidence>
<name>A0AAV3ZE20_9GAST</name>
<sequence>MANQDNSPGRAKKVGKSQVRGFRYTDRPYPMVECTVPGLSHEAFDGEWNPSPGSVMRVDAFTRMFAVFKPINEEGGKAKEADTQSSCTNSDDDGRSGPSSNNTTASFSDFFTLKNVLGFQQVWQTMDSGNAFLNWPRLAEEYLAFSSCSEFTMTPALYDPDVPKWPLDFRFTLGFVGACTLTLTADFHAFGDGGEKILLWQNKTQVVMVNKETRQPTKIPSWFMDKYKDRGDLKQALVIKPVKRPAVTFYHPILVQWSDTDEFGHANWASYVQWAADAVHAALRPSKGSNQPPSASTAPALRGLTRETYSRGLAKFQVSYYRECVEGDQVEAHVWQDKSDGDPGLVYCCLVKDREEICQVKMWYFKGDKTT</sequence>
<comment type="caution">
    <text evidence="2">The sequence shown here is derived from an EMBL/GenBank/DDBJ whole genome shotgun (WGS) entry which is preliminary data.</text>
</comment>
<gene>
    <name evidence="2" type="ORF">PoB_001989500</name>
</gene>
<protein>
    <submittedName>
        <fullName evidence="2">Uncharacterized protein</fullName>
    </submittedName>
</protein>
<dbReference type="Gene3D" id="3.10.129.10">
    <property type="entry name" value="Hotdog Thioesterase"/>
    <property type="match status" value="1"/>
</dbReference>
<dbReference type="PANTHER" id="PTHR34487:SF1">
    <property type="entry name" value="ACYL-ACP THIOESTERASE"/>
    <property type="match status" value="1"/>
</dbReference>
<evidence type="ECO:0000313" key="3">
    <source>
        <dbReference type="Proteomes" id="UP000735302"/>
    </source>
</evidence>
<dbReference type="EMBL" id="BLXT01002329">
    <property type="protein sequence ID" value="GFN93389.1"/>
    <property type="molecule type" value="Genomic_DNA"/>
</dbReference>
<dbReference type="InterPro" id="IPR029069">
    <property type="entry name" value="HotDog_dom_sf"/>
</dbReference>
<evidence type="ECO:0000256" key="1">
    <source>
        <dbReference type="SAM" id="MobiDB-lite"/>
    </source>
</evidence>
<feature type="region of interest" description="Disordered" evidence="1">
    <location>
        <begin position="75"/>
        <end position="101"/>
    </location>
</feature>
<keyword evidence="3" id="KW-1185">Reference proteome</keyword>
<reference evidence="2 3" key="1">
    <citation type="journal article" date="2021" name="Elife">
        <title>Chloroplast acquisition without the gene transfer in kleptoplastic sea slugs, Plakobranchus ocellatus.</title>
        <authorList>
            <person name="Maeda T."/>
            <person name="Takahashi S."/>
            <person name="Yoshida T."/>
            <person name="Shimamura S."/>
            <person name="Takaki Y."/>
            <person name="Nagai Y."/>
            <person name="Toyoda A."/>
            <person name="Suzuki Y."/>
            <person name="Arimoto A."/>
            <person name="Ishii H."/>
            <person name="Satoh N."/>
            <person name="Nishiyama T."/>
            <person name="Hasebe M."/>
            <person name="Maruyama T."/>
            <person name="Minagawa J."/>
            <person name="Obokata J."/>
            <person name="Shigenobu S."/>
        </authorList>
    </citation>
    <scope>NUCLEOTIDE SEQUENCE [LARGE SCALE GENOMIC DNA]</scope>
</reference>